<evidence type="ECO:0000256" key="1">
    <source>
        <dbReference type="ARBA" id="ARBA00022676"/>
    </source>
</evidence>
<evidence type="ECO:0000256" key="2">
    <source>
        <dbReference type="ARBA" id="ARBA00022679"/>
    </source>
</evidence>
<dbReference type="RefSeq" id="WP_091651226.1">
    <property type="nucleotide sequence ID" value="NZ_FNHQ01000020.1"/>
</dbReference>
<evidence type="ECO:0000313" key="3">
    <source>
        <dbReference type="EMBL" id="SDN02087.1"/>
    </source>
</evidence>
<dbReference type="PANTHER" id="PTHR30160:SF1">
    <property type="entry name" value="LIPOPOLYSACCHARIDE 1,2-N-ACETYLGLUCOSAMINETRANSFERASE-RELATED"/>
    <property type="match status" value="1"/>
</dbReference>
<gene>
    <name evidence="3" type="ORF">SAMN05660299_01953</name>
</gene>
<reference evidence="3 4" key="1">
    <citation type="submission" date="2016-10" db="EMBL/GenBank/DDBJ databases">
        <authorList>
            <person name="de Groot N.N."/>
        </authorList>
    </citation>
    <scope>NUCLEOTIDE SEQUENCE [LARGE SCALE GENOMIC DNA]</scope>
    <source>
        <strain evidence="3 4">DSM 16981</strain>
    </source>
</reference>
<organism evidence="3 4">
    <name type="scientific">Megasphaera paucivorans</name>
    <dbReference type="NCBI Taxonomy" id="349095"/>
    <lineage>
        <taxon>Bacteria</taxon>
        <taxon>Bacillati</taxon>
        <taxon>Bacillota</taxon>
        <taxon>Negativicutes</taxon>
        <taxon>Veillonellales</taxon>
        <taxon>Veillonellaceae</taxon>
        <taxon>Megasphaera</taxon>
    </lineage>
</organism>
<dbReference type="AlphaFoldDB" id="A0A1G9XZ99"/>
<dbReference type="Pfam" id="PF01075">
    <property type="entry name" value="Glyco_transf_9"/>
    <property type="match status" value="1"/>
</dbReference>
<dbReference type="STRING" id="349095.SAMN05660299_01953"/>
<sequence>MINLKNKRIIVTFLMHLGDLILITPFLQILRRHAVGSDITLVVDEKLADVVRYNPNIDHLVTVDKKGKDNSLTALWHIGRRLHSQHPDLLMNLHPNERTSFLATAVGAKQFVGMSHFLARPFMDTYTRLDRTHLHAADMYIDVLKQLGIEDYKNAGLQIFTCPVWEKRVEDFYMASDLREKQPLVGFNIGSAVPQKRWPVERFAAVADYFSDKGFRCAFYGGPMDKEMVREAVFLMKSTPIICTGKFSVGELAAAVRRCSLFITNDSGPMHVAVSQDVPLIALYGPSNPKFYGPYTKKAIILESTNKYEIGKSMKKIIREGNYKGISVITTEQVIEAGNELIAQYGTKN</sequence>
<dbReference type="GO" id="GO:0008713">
    <property type="term" value="F:ADP-heptose-lipopolysaccharide heptosyltransferase activity"/>
    <property type="evidence" value="ECO:0007669"/>
    <property type="project" value="TreeGrafter"/>
</dbReference>
<dbReference type="GO" id="GO:0005829">
    <property type="term" value="C:cytosol"/>
    <property type="evidence" value="ECO:0007669"/>
    <property type="project" value="TreeGrafter"/>
</dbReference>
<keyword evidence="4" id="KW-1185">Reference proteome</keyword>
<name>A0A1G9XZ99_9FIRM</name>
<dbReference type="SUPFAM" id="SSF53756">
    <property type="entry name" value="UDP-Glycosyltransferase/glycogen phosphorylase"/>
    <property type="match status" value="1"/>
</dbReference>
<protein>
    <submittedName>
        <fullName evidence="3">Heptosyltransferase-2</fullName>
    </submittedName>
</protein>
<dbReference type="InterPro" id="IPR051199">
    <property type="entry name" value="LPS_LOS_Heptosyltrfase"/>
</dbReference>
<evidence type="ECO:0000313" key="4">
    <source>
        <dbReference type="Proteomes" id="UP000199309"/>
    </source>
</evidence>
<dbReference type="EMBL" id="FNHQ01000020">
    <property type="protein sequence ID" value="SDN02087.1"/>
    <property type="molecule type" value="Genomic_DNA"/>
</dbReference>
<proteinExistence type="predicted"/>
<dbReference type="InterPro" id="IPR002201">
    <property type="entry name" value="Glyco_trans_9"/>
</dbReference>
<dbReference type="OrthoDB" id="9768048at2"/>
<dbReference type="CDD" id="cd03789">
    <property type="entry name" value="GT9_LPS_heptosyltransferase"/>
    <property type="match status" value="1"/>
</dbReference>
<dbReference type="GO" id="GO:0009244">
    <property type="term" value="P:lipopolysaccharide core region biosynthetic process"/>
    <property type="evidence" value="ECO:0007669"/>
    <property type="project" value="TreeGrafter"/>
</dbReference>
<accession>A0A1G9XZ99</accession>
<dbReference type="PANTHER" id="PTHR30160">
    <property type="entry name" value="TETRAACYLDISACCHARIDE 4'-KINASE-RELATED"/>
    <property type="match status" value="1"/>
</dbReference>
<keyword evidence="1" id="KW-0328">Glycosyltransferase</keyword>
<dbReference type="Gene3D" id="3.40.50.2000">
    <property type="entry name" value="Glycogen Phosphorylase B"/>
    <property type="match status" value="2"/>
</dbReference>
<keyword evidence="2 3" id="KW-0808">Transferase</keyword>
<dbReference type="Proteomes" id="UP000199309">
    <property type="component" value="Unassembled WGS sequence"/>
</dbReference>